<dbReference type="EMBL" id="MHOT01000018">
    <property type="protein sequence ID" value="OGZ68765.1"/>
    <property type="molecule type" value="Genomic_DNA"/>
</dbReference>
<dbReference type="InterPro" id="IPR009003">
    <property type="entry name" value="Peptidase_S1_PA"/>
</dbReference>
<evidence type="ECO:0008006" key="3">
    <source>
        <dbReference type="Google" id="ProtNLM"/>
    </source>
</evidence>
<name>A0A1G2I1Y1_9BACT</name>
<protein>
    <recommendedName>
        <fullName evidence="3">Peptidase S1 domain-containing protein</fullName>
    </recommendedName>
</protein>
<evidence type="ECO:0000313" key="2">
    <source>
        <dbReference type="Proteomes" id="UP000178820"/>
    </source>
</evidence>
<dbReference type="Gene3D" id="2.40.10.10">
    <property type="entry name" value="Trypsin-like serine proteases"/>
    <property type="match status" value="2"/>
</dbReference>
<organism evidence="1 2">
    <name type="scientific">Candidatus Staskawiczbacteria bacterium RIFCSPHIGHO2_02_FULL_42_22</name>
    <dbReference type="NCBI Taxonomy" id="1802207"/>
    <lineage>
        <taxon>Bacteria</taxon>
        <taxon>Candidatus Staskawicziibacteriota</taxon>
    </lineage>
</organism>
<comment type="caution">
    <text evidence="1">The sequence shown here is derived from an EMBL/GenBank/DDBJ whole genome shotgun (WGS) entry which is preliminary data.</text>
</comment>
<dbReference type="Pfam" id="PF13365">
    <property type="entry name" value="Trypsin_2"/>
    <property type="match status" value="1"/>
</dbReference>
<dbReference type="AlphaFoldDB" id="A0A1G2I1Y1"/>
<accession>A0A1G2I1Y1</accession>
<dbReference type="InterPro" id="IPR043504">
    <property type="entry name" value="Peptidase_S1_PA_chymotrypsin"/>
</dbReference>
<reference evidence="1 2" key="1">
    <citation type="journal article" date="2016" name="Nat. Commun.">
        <title>Thousands of microbial genomes shed light on interconnected biogeochemical processes in an aquifer system.</title>
        <authorList>
            <person name="Anantharaman K."/>
            <person name="Brown C.T."/>
            <person name="Hug L.A."/>
            <person name="Sharon I."/>
            <person name="Castelle C.J."/>
            <person name="Probst A.J."/>
            <person name="Thomas B.C."/>
            <person name="Singh A."/>
            <person name="Wilkins M.J."/>
            <person name="Karaoz U."/>
            <person name="Brodie E.L."/>
            <person name="Williams K.H."/>
            <person name="Hubbard S.S."/>
            <person name="Banfield J.F."/>
        </authorList>
    </citation>
    <scope>NUCLEOTIDE SEQUENCE [LARGE SCALE GENOMIC DNA]</scope>
</reference>
<dbReference type="Proteomes" id="UP000178820">
    <property type="component" value="Unassembled WGS sequence"/>
</dbReference>
<gene>
    <name evidence="1" type="ORF">A3D44_02095</name>
</gene>
<sequence>MTHKKVAFVTVGIVVVALIITANTPENLACADETQTISERSQKALFLVRVGGEHGTGFLISRDPPLVATVAHIASKAEKPETIIVQENETGTLRKVKSVHIHKGFKSDQGGKNPYSTDIALLELEASKDVLAPPLRLLKNNTGEDFRGAKIILMGFPNYTTFGGEQQSPEAVTRHGVVRRLLDYDGSTTSKTPKRPMFEHDLAVLNGESGAPIMASPSGKVIGIQVGVRRFTKTGTTELIAVIPIAIRTDELWTLIEQIDMTKAIPPG</sequence>
<dbReference type="STRING" id="1802207.A3D44_02095"/>
<proteinExistence type="predicted"/>
<evidence type="ECO:0000313" key="1">
    <source>
        <dbReference type="EMBL" id="OGZ68765.1"/>
    </source>
</evidence>
<dbReference type="SUPFAM" id="SSF50494">
    <property type="entry name" value="Trypsin-like serine proteases"/>
    <property type="match status" value="1"/>
</dbReference>